<evidence type="ECO:0000256" key="1">
    <source>
        <dbReference type="SAM" id="SignalP"/>
    </source>
</evidence>
<organism evidence="2 3">
    <name type="scientific">Klebsiella oxytoca</name>
    <dbReference type="NCBI Taxonomy" id="571"/>
    <lineage>
        <taxon>Bacteria</taxon>
        <taxon>Pseudomonadati</taxon>
        <taxon>Pseudomonadota</taxon>
        <taxon>Gammaproteobacteria</taxon>
        <taxon>Enterobacterales</taxon>
        <taxon>Enterobacteriaceae</taxon>
        <taxon>Klebsiella/Raoultella group</taxon>
        <taxon>Klebsiella</taxon>
    </lineage>
</organism>
<protein>
    <submittedName>
        <fullName evidence="2">DNA breaking-rejoining protein</fullName>
    </submittedName>
</protein>
<gene>
    <name evidence="2" type="ORF">GJ746_06890</name>
</gene>
<keyword evidence="1" id="KW-0732">Signal</keyword>
<dbReference type="EMBL" id="CP046115">
    <property type="protein sequence ID" value="QGN37044.1"/>
    <property type="molecule type" value="Genomic_DNA"/>
</dbReference>
<name>A0A6B8MRT8_KLEOX</name>
<dbReference type="OrthoDB" id="964913at2"/>
<sequence>MKKIKLIVGGMICAGYLLGSVLSRASDTINSSIVHFEKNSNGTIIKSTLIGNDVDDYTLAAKAGQRMHISMKSQRPHPWFNVITPDNNMIYNGSMSGDIFEQRLAVSGNYTVRVYHMGGTGDESKSSAYALTFKITD</sequence>
<dbReference type="AlphaFoldDB" id="A0A6B8MRT8"/>
<dbReference type="RefSeq" id="WP_154679522.1">
    <property type="nucleotide sequence ID" value="NZ_CP046115.1"/>
</dbReference>
<evidence type="ECO:0000313" key="2">
    <source>
        <dbReference type="EMBL" id="QGN37044.1"/>
    </source>
</evidence>
<feature type="signal peptide" evidence="1">
    <location>
        <begin position="1"/>
        <end position="25"/>
    </location>
</feature>
<proteinExistence type="predicted"/>
<accession>A0A6B8MRT8</accession>
<feature type="chain" id="PRO_5025545715" evidence="1">
    <location>
        <begin position="26"/>
        <end position="137"/>
    </location>
</feature>
<evidence type="ECO:0000313" key="3">
    <source>
        <dbReference type="Proteomes" id="UP000427108"/>
    </source>
</evidence>
<reference evidence="2 3" key="1">
    <citation type="submission" date="2019-11" db="EMBL/GenBank/DDBJ databases">
        <title>Isolation and Application of One Kind of P-Hydroxybenzoic Acid Degrading Bacterium in Mitigating Cropping Obstacle of Cucumber.</title>
        <authorList>
            <person name="Wu F."/>
            <person name="An Y."/>
        </authorList>
    </citation>
    <scope>NUCLEOTIDE SEQUENCE [LARGE SCALE GENOMIC DNA]</scope>
    <source>
        <strain evidence="2 3">P620</strain>
    </source>
</reference>
<dbReference type="Proteomes" id="UP000427108">
    <property type="component" value="Chromosome"/>
</dbReference>
<dbReference type="Gene3D" id="2.60.120.380">
    <property type="match status" value="1"/>
</dbReference>